<accession>A0A4Q7MMW5</accession>
<evidence type="ECO:0000313" key="4">
    <source>
        <dbReference type="EMBL" id="RZS68888.1"/>
    </source>
</evidence>
<proteinExistence type="predicted"/>
<dbReference type="Proteomes" id="UP000293874">
    <property type="component" value="Unassembled WGS sequence"/>
</dbReference>
<dbReference type="AlphaFoldDB" id="A0A4Q7MMW5"/>
<feature type="coiled-coil region" evidence="1">
    <location>
        <begin position="117"/>
        <end position="144"/>
    </location>
</feature>
<sequence>MMRSHFVKRKRGSIVWIIGIAVVLGLGACSDKNKVPSGVLDRESMQAVMWDMILADRYAITYFPSDTSKRKDIKTETLKLYDQVFQIHDISQEEFLKSYRFYLSRPDISKSMFDSIYTRANRKRDEELQERQREQQKKDSLQNLKMKDTVYAKSYRDSIANKRKADSVANKLRADSIAKKIKPANPKMKLDSADLKRRKDSVLNRLRNRARDQRLKPVP</sequence>
<keyword evidence="1" id="KW-0175">Coiled coil</keyword>
<dbReference type="PROSITE" id="PS51257">
    <property type="entry name" value="PROKAR_LIPOPROTEIN"/>
    <property type="match status" value="1"/>
</dbReference>
<feature type="domain" description="DUF4296" evidence="3">
    <location>
        <begin position="36"/>
        <end position="125"/>
    </location>
</feature>
<evidence type="ECO:0000313" key="5">
    <source>
        <dbReference type="Proteomes" id="UP000293874"/>
    </source>
</evidence>
<feature type="compositionally biased region" description="Basic and acidic residues" evidence="2">
    <location>
        <begin position="188"/>
        <end position="202"/>
    </location>
</feature>
<protein>
    <submittedName>
        <fullName evidence="4">Uncharacterized protein DUF4296</fullName>
    </submittedName>
</protein>
<keyword evidence="5" id="KW-1185">Reference proteome</keyword>
<gene>
    <name evidence="4" type="ORF">EV199_4712</name>
</gene>
<dbReference type="EMBL" id="SGXA01000003">
    <property type="protein sequence ID" value="RZS68888.1"/>
    <property type="molecule type" value="Genomic_DNA"/>
</dbReference>
<dbReference type="OrthoDB" id="655149at2"/>
<dbReference type="Pfam" id="PF14129">
    <property type="entry name" value="DUF4296"/>
    <property type="match status" value="1"/>
</dbReference>
<feature type="compositionally biased region" description="Basic and acidic residues" evidence="2">
    <location>
        <begin position="209"/>
        <end position="219"/>
    </location>
</feature>
<feature type="region of interest" description="Disordered" evidence="2">
    <location>
        <begin position="178"/>
        <end position="219"/>
    </location>
</feature>
<evidence type="ECO:0000256" key="2">
    <source>
        <dbReference type="SAM" id="MobiDB-lite"/>
    </source>
</evidence>
<evidence type="ECO:0000259" key="3">
    <source>
        <dbReference type="Pfam" id="PF14129"/>
    </source>
</evidence>
<reference evidence="4 5" key="1">
    <citation type="submission" date="2019-02" db="EMBL/GenBank/DDBJ databases">
        <title>Genomic Encyclopedia of Type Strains, Phase IV (KMG-IV): sequencing the most valuable type-strain genomes for metagenomic binning, comparative biology and taxonomic classification.</title>
        <authorList>
            <person name="Goeker M."/>
        </authorList>
    </citation>
    <scope>NUCLEOTIDE SEQUENCE [LARGE SCALE GENOMIC DNA]</scope>
    <source>
        <strain evidence="4 5">DSM 18116</strain>
    </source>
</reference>
<dbReference type="RefSeq" id="WP_130543266.1">
    <property type="nucleotide sequence ID" value="NZ_CP042431.1"/>
</dbReference>
<organism evidence="4 5">
    <name type="scientific">Pseudobacter ginsenosidimutans</name>
    <dbReference type="NCBI Taxonomy" id="661488"/>
    <lineage>
        <taxon>Bacteria</taxon>
        <taxon>Pseudomonadati</taxon>
        <taxon>Bacteroidota</taxon>
        <taxon>Chitinophagia</taxon>
        <taxon>Chitinophagales</taxon>
        <taxon>Chitinophagaceae</taxon>
        <taxon>Pseudobacter</taxon>
    </lineage>
</organism>
<dbReference type="InterPro" id="IPR025381">
    <property type="entry name" value="DUF4296"/>
</dbReference>
<name>A0A4Q7MMW5_9BACT</name>
<comment type="caution">
    <text evidence="4">The sequence shown here is derived from an EMBL/GenBank/DDBJ whole genome shotgun (WGS) entry which is preliminary data.</text>
</comment>
<evidence type="ECO:0000256" key="1">
    <source>
        <dbReference type="SAM" id="Coils"/>
    </source>
</evidence>